<evidence type="ECO:0000313" key="3">
    <source>
        <dbReference type="Proteomes" id="UP000467841"/>
    </source>
</evidence>
<organism evidence="2 3">
    <name type="scientific">Microthlaspi erraticum</name>
    <dbReference type="NCBI Taxonomy" id="1685480"/>
    <lineage>
        <taxon>Eukaryota</taxon>
        <taxon>Viridiplantae</taxon>
        <taxon>Streptophyta</taxon>
        <taxon>Embryophyta</taxon>
        <taxon>Tracheophyta</taxon>
        <taxon>Spermatophyta</taxon>
        <taxon>Magnoliopsida</taxon>
        <taxon>eudicotyledons</taxon>
        <taxon>Gunneridae</taxon>
        <taxon>Pentapetalae</taxon>
        <taxon>rosids</taxon>
        <taxon>malvids</taxon>
        <taxon>Brassicales</taxon>
        <taxon>Brassicaceae</taxon>
        <taxon>Coluteocarpeae</taxon>
        <taxon>Microthlaspi</taxon>
    </lineage>
</organism>
<dbReference type="OrthoDB" id="1751727at2759"/>
<feature type="compositionally biased region" description="Basic and acidic residues" evidence="1">
    <location>
        <begin position="65"/>
        <end position="75"/>
    </location>
</feature>
<dbReference type="AlphaFoldDB" id="A0A6D2J0T4"/>
<protein>
    <submittedName>
        <fullName evidence="2">Uncharacterized protein</fullName>
    </submittedName>
</protein>
<proteinExistence type="predicted"/>
<evidence type="ECO:0000313" key="2">
    <source>
        <dbReference type="EMBL" id="CAA7031148.1"/>
    </source>
</evidence>
<name>A0A6D2J0T4_9BRAS</name>
<reference evidence="2" key="1">
    <citation type="submission" date="2020-01" db="EMBL/GenBank/DDBJ databases">
        <authorList>
            <person name="Mishra B."/>
        </authorList>
    </citation>
    <scope>NUCLEOTIDE SEQUENCE [LARGE SCALE GENOMIC DNA]</scope>
</reference>
<accession>A0A6D2J0T4</accession>
<evidence type="ECO:0000256" key="1">
    <source>
        <dbReference type="SAM" id="MobiDB-lite"/>
    </source>
</evidence>
<dbReference type="Proteomes" id="UP000467841">
    <property type="component" value="Unassembled WGS sequence"/>
</dbReference>
<sequence>MPDSVPFEALRNGLWYDSKFKEDLSLKPPTTLKDSFHRSRSYIFLEEDKRFYAEKHRDRKTASSKPREEAVEVRRRHDPKRLLLTAFAAPDDESEQEYTAAISTPHDATPLGDDNDAKAFCKFHGRTGHATEN</sequence>
<keyword evidence="3" id="KW-1185">Reference proteome</keyword>
<gene>
    <name evidence="2" type="ORF">MERR_LOCUS18383</name>
</gene>
<feature type="region of interest" description="Disordered" evidence="1">
    <location>
        <begin position="55"/>
        <end position="76"/>
    </location>
</feature>
<dbReference type="EMBL" id="CACVBM020001103">
    <property type="protein sequence ID" value="CAA7031148.1"/>
    <property type="molecule type" value="Genomic_DNA"/>
</dbReference>
<comment type="caution">
    <text evidence="2">The sequence shown here is derived from an EMBL/GenBank/DDBJ whole genome shotgun (WGS) entry which is preliminary data.</text>
</comment>